<feature type="transmembrane region" description="Helical" evidence="6">
    <location>
        <begin position="81"/>
        <end position="98"/>
    </location>
</feature>
<feature type="transmembrane region" description="Helical" evidence="6">
    <location>
        <begin position="53"/>
        <end position="74"/>
    </location>
</feature>
<evidence type="ECO:0000256" key="1">
    <source>
        <dbReference type="ARBA" id="ARBA00004651"/>
    </source>
</evidence>
<evidence type="ECO:0000256" key="3">
    <source>
        <dbReference type="ARBA" id="ARBA00022692"/>
    </source>
</evidence>
<dbReference type="RefSeq" id="WP_019467774.1">
    <property type="nucleotide sequence ID" value="NZ_BKAS01000004.1"/>
</dbReference>
<dbReference type="InterPro" id="IPR015867">
    <property type="entry name" value="N-reg_PII/ATP_PRibTrfase_C"/>
</dbReference>
<dbReference type="Gene3D" id="3.30.70.120">
    <property type="match status" value="1"/>
</dbReference>
<keyword evidence="2" id="KW-1003">Cell membrane</keyword>
<reference evidence="8 9" key="1">
    <citation type="submission" date="2015-03" db="EMBL/GenBank/DDBJ databases">
        <title>Genome Assembly of Staphylococcus cohnii subsp. cohnii strain G22B2.</title>
        <authorList>
            <person name="Nair G."/>
            <person name="Kaur G."/>
            <person name="Khatri I."/>
            <person name="Singh N.K."/>
            <person name="Sathyabama S."/>
            <person name="Maurya S.K."/>
            <person name="Subramanian S."/>
            <person name="Agrewala J.N."/>
            <person name="Mayilraj S."/>
        </authorList>
    </citation>
    <scope>NUCLEOTIDE SEQUENCE [LARGE SCALE GENOMIC DNA]</scope>
    <source>
        <strain evidence="8 9">G22B2</strain>
    </source>
</reference>
<evidence type="ECO:0000313" key="8">
    <source>
        <dbReference type="EMBL" id="KKI64541.1"/>
    </source>
</evidence>
<proteinExistence type="predicted"/>
<accession>A0A0M2NXU1</accession>
<dbReference type="PIRSF" id="PIRSF006483">
    <property type="entry name" value="Membrane_protein_YitT"/>
    <property type="match status" value="1"/>
</dbReference>
<keyword evidence="5 6" id="KW-0472">Membrane</keyword>
<evidence type="ECO:0000256" key="6">
    <source>
        <dbReference type="SAM" id="Phobius"/>
    </source>
</evidence>
<dbReference type="GO" id="GO:0005886">
    <property type="term" value="C:plasma membrane"/>
    <property type="evidence" value="ECO:0007669"/>
    <property type="project" value="UniProtKB-SubCell"/>
</dbReference>
<dbReference type="InterPro" id="IPR019264">
    <property type="entry name" value="DUF2179"/>
</dbReference>
<evidence type="ECO:0000256" key="5">
    <source>
        <dbReference type="ARBA" id="ARBA00023136"/>
    </source>
</evidence>
<sequence length="284" mass="30597">MKFVKQLLKNHTKNVIVCLIGAFVSAIAVNSFILESNLGDGGTVGMALALKYAFGFSPAISSLIINTLVIIVGWRFLSTRTAVYTFIANTAISIFLDLTENFKTGIDNFVINASFGGVLVGVGIGLVIASGGVIGGTSVIAKMLNKYFDIKTSQGIFVLDALVVLSFLFVLPLENVLFTVIMIFITERATAFIIEGFHPKKAVTVISSKNEIISDEINSFTGRGSTLLKGKGGYGKHETSMLYVVVPQSQVTRVKKLVNEVDENAFLVIHDVRDVLGNGFMNLS</sequence>
<feature type="transmembrane region" description="Helical" evidence="6">
    <location>
        <begin position="118"/>
        <end position="144"/>
    </location>
</feature>
<dbReference type="PANTHER" id="PTHR33545:SF4">
    <property type="entry name" value="UPF0750 MEMBRANE PROTEIN YXKD"/>
    <property type="match status" value="1"/>
</dbReference>
<feature type="transmembrane region" description="Helical" evidence="6">
    <location>
        <begin position="156"/>
        <end position="185"/>
    </location>
</feature>
<gene>
    <name evidence="8" type="ORF">UF66_2493</name>
</gene>
<evidence type="ECO:0000256" key="4">
    <source>
        <dbReference type="ARBA" id="ARBA00022989"/>
    </source>
</evidence>
<keyword evidence="3 6" id="KW-0812">Transmembrane</keyword>
<dbReference type="GeneID" id="58097800"/>
<organism evidence="8 9">
    <name type="scientific">Staphylococcus cohnii subsp. cohnii</name>
    <dbReference type="NCBI Taxonomy" id="74704"/>
    <lineage>
        <taxon>Bacteria</taxon>
        <taxon>Bacillati</taxon>
        <taxon>Bacillota</taxon>
        <taxon>Bacilli</taxon>
        <taxon>Bacillales</taxon>
        <taxon>Staphylococcaceae</taxon>
        <taxon>Staphylococcus</taxon>
        <taxon>Staphylococcus cohnii species complex</taxon>
    </lineage>
</organism>
<name>A0A0M2NXU1_STACC</name>
<comment type="caution">
    <text evidence="8">The sequence shown here is derived from an EMBL/GenBank/DDBJ whole genome shotgun (WGS) entry which is preliminary data.</text>
</comment>
<dbReference type="PANTHER" id="PTHR33545">
    <property type="entry name" value="UPF0750 MEMBRANE PROTEIN YITT-RELATED"/>
    <property type="match status" value="1"/>
</dbReference>
<comment type="subcellular location">
    <subcellularLocation>
        <location evidence="1">Cell membrane</location>
        <topology evidence="1">Multi-pass membrane protein</topology>
    </subcellularLocation>
</comment>
<dbReference type="CDD" id="cd16380">
    <property type="entry name" value="YitT_C"/>
    <property type="match status" value="1"/>
</dbReference>
<dbReference type="AlphaFoldDB" id="A0A0M2NXU1"/>
<feature type="transmembrane region" description="Helical" evidence="6">
    <location>
        <begin position="12"/>
        <end position="33"/>
    </location>
</feature>
<dbReference type="EMBL" id="LAKJ01000008">
    <property type="protein sequence ID" value="KKI64541.1"/>
    <property type="molecule type" value="Genomic_DNA"/>
</dbReference>
<dbReference type="Pfam" id="PF10035">
    <property type="entry name" value="DUF2179"/>
    <property type="match status" value="1"/>
</dbReference>
<dbReference type="Proteomes" id="UP000034455">
    <property type="component" value="Unassembled WGS sequence"/>
</dbReference>
<dbReference type="PATRIC" id="fig|74704.6.peg.2593"/>
<protein>
    <submittedName>
        <fullName evidence="8">Putative membrane protein</fullName>
    </submittedName>
</protein>
<dbReference type="InterPro" id="IPR051461">
    <property type="entry name" value="UPF0750_membrane"/>
</dbReference>
<dbReference type="InterPro" id="IPR003740">
    <property type="entry name" value="YitT"/>
</dbReference>
<feature type="domain" description="DUF2179" evidence="7">
    <location>
        <begin position="223"/>
        <end position="277"/>
    </location>
</feature>
<keyword evidence="4 6" id="KW-1133">Transmembrane helix</keyword>
<evidence type="ECO:0000259" key="7">
    <source>
        <dbReference type="Pfam" id="PF10035"/>
    </source>
</evidence>
<evidence type="ECO:0000256" key="2">
    <source>
        <dbReference type="ARBA" id="ARBA00022475"/>
    </source>
</evidence>
<evidence type="ECO:0000313" key="9">
    <source>
        <dbReference type="Proteomes" id="UP000034455"/>
    </source>
</evidence>
<dbReference type="Pfam" id="PF02588">
    <property type="entry name" value="YitT_membrane"/>
    <property type="match status" value="1"/>
</dbReference>